<dbReference type="FunFam" id="3.50.50.60:FF:000138">
    <property type="entry name" value="Flavin-containing monooxygenase"/>
    <property type="match status" value="1"/>
</dbReference>
<evidence type="ECO:0000256" key="1">
    <source>
        <dbReference type="ARBA" id="ARBA00001974"/>
    </source>
</evidence>
<dbReference type="AlphaFoldDB" id="A0A162KXE3"/>
<evidence type="ECO:0000256" key="7">
    <source>
        <dbReference type="ARBA" id="ARBA00023033"/>
    </source>
</evidence>
<reference evidence="8 9" key="1">
    <citation type="journal article" date="2016" name="Genome Biol. Evol.">
        <title>Divergent and convergent evolution of fungal pathogenicity.</title>
        <authorList>
            <person name="Shang Y."/>
            <person name="Xiao G."/>
            <person name="Zheng P."/>
            <person name="Cen K."/>
            <person name="Zhan S."/>
            <person name="Wang C."/>
        </authorList>
    </citation>
    <scope>NUCLEOTIDE SEQUENCE [LARGE SCALE GENOMIC DNA]</scope>
    <source>
        <strain evidence="8 9">RCEF 1005</strain>
    </source>
</reference>
<comment type="similarity">
    <text evidence="2">Belongs to the FMO family.</text>
</comment>
<evidence type="ECO:0000256" key="5">
    <source>
        <dbReference type="ARBA" id="ARBA00022857"/>
    </source>
</evidence>
<comment type="cofactor">
    <cofactor evidence="1">
        <name>FAD</name>
        <dbReference type="ChEBI" id="CHEBI:57692"/>
    </cofactor>
</comment>
<keyword evidence="6" id="KW-0560">Oxidoreductase</keyword>
<dbReference type="GO" id="GO:0050661">
    <property type="term" value="F:NADP binding"/>
    <property type="evidence" value="ECO:0007669"/>
    <property type="project" value="InterPro"/>
</dbReference>
<dbReference type="EMBL" id="AZHF01000001">
    <property type="protein sequence ID" value="OAA81238.1"/>
    <property type="molecule type" value="Genomic_DNA"/>
</dbReference>
<dbReference type="OrthoDB" id="66881at2759"/>
<evidence type="ECO:0000313" key="8">
    <source>
        <dbReference type="EMBL" id="OAA81238.1"/>
    </source>
</evidence>
<dbReference type="Pfam" id="PF00743">
    <property type="entry name" value="FMO-like"/>
    <property type="match status" value="2"/>
</dbReference>
<evidence type="ECO:0000313" key="9">
    <source>
        <dbReference type="Proteomes" id="UP000076881"/>
    </source>
</evidence>
<accession>A0A162KXE3</accession>
<keyword evidence="7 8" id="KW-0503">Monooxygenase</keyword>
<dbReference type="PRINTS" id="PR00419">
    <property type="entry name" value="ADXRDTASE"/>
</dbReference>
<keyword evidence="3" id="KW-0285">Flavoprotein</keyword>
<proteinExistence type="inferred from homology"/>
<organism evidence="8 9">
    <name type="scientific">Akanthomyces lecanii RCEF 1005</name>
    <dbReference type="NCBI Taxonomy" id="1081108"/>
    <lineage>
        <taxon>Eukaryota</taxon>
        <taxon>Fungi</taxon>
        <taxon>Dikarya</taxon>
        <taxon>Ascomycota</taxon>
        <taxon>Pezizomycotina</taxon>
        <taxon>Sordariomycetes</taxon>
        <taxon>Hypocreomycetidae</taxon>
        <taxon>Hypocreales</taxon>
        <taxon>Cordycipitaceae</taxon>
        <taxon>Akanthomyces</taxon>
        <taxon>Cordyceps confragosa</taxon>
    </lineage>
</organism>
<dbReference type="SUPFAM" id="SSF51905">
    <property type="entry name" value="FAD/NAD(P)-binding domain"/>
    <property type="match status" value="2"/>
</dbReference>
<dbReference type="PIRSF" id="PIRSF000332">
    <property type="entry name" value="FMO"/>
    <property type="match status" value="1"/>
</dbReference>
<dbReference type="Proteomes" id="UP000076881">
    <property type="component" value="Unassembled WGS sequence"/>
</dbReference>
<evidence type="ECO:0000256" key="3">
    <source>
        <dbReference type="ARBA" id="ARBA00022630"/>
    </source>
</evidence>
<dbReference type="InterPro" id="IPR000960">
    <property type="entry name" value="Flavin_mOase"/>
</dbReference>
<dbReference type="Pfam" id="PF13450">
    <property type="entry name" value="NAD_binding_8"/>
    <property type="match status" value="1"/>
</dbReference>
<name>A0A162KXE3_CORDF</name>
<dbReference type="InterPro" id="IPR050346">
    <property type="entry name" value="FMO-like"/>
</dbReference>
<keyword evidence="9" id="KW-1185">Reference proteome</keyword>
<dbReference type="GO" id="GO:0004499">
    <property type="term" value="F:N,N-dimethylaniline monooxygenase activity"/>
    <property type="evidence" value="ECO:0007669"/>
    <property type="project" value="InterPro"/>
</dbReference>
<dbReference type="GO" id="GO:0050660">
    <property type="term" value="F:flavin adenine dinucleotide binding"/>
    <property type="evidence" value="ECO:0007669"/>
    <property type="project" value="InterPro"/>
</dbReference>
<evidence type="ECO:0000256" key="4">
    <source>
        <dbReference type="ARBA" id="ARBA00022827"/>
    </source>
</evidence>
<dbReference type="Gene3D" id="3.50.50.60">
    <property type="entry name" value="FAD/NAD(P)-binding domain"/>
    <property type="match status" value="2"/>
</dbReference>
<gene>
    <name evidence="8" type="ORF">LEL_00783</name>
</gene>
<evidence type="ECO:0000256" key="2">
    <source>
        <dbReference type="ARBA" id="ARBA00009183"/>
    </source>
</evidence>
<evidence type="ECO:0000256" key="6">
    <source>
        <dbReference type="ARBA" id="ARBA00023002"/>
    </source>
</evidence>
<dbReference type="InterPro" id="IPR036188">
    <property type="entry name" value="FAD/NAD-bd_sf"/>
</dbReference>
<dbReference type="InterPro" id="IPR020946">
    <property type="entry name" value="Flavin_mOase-like"/>
</dbReference>
<sequence length="487" mass="53554">MDVKSIAIIGAGSAGLAAAKYLIAEKKFSQIDIYEQRAATGGVWNTSRHVQREPGFAIPRTAPTTEHEYAAVVDDEDRRQPHVELVSPVYDNLETNIPHGLMSYTDLKFPADTALFPEHQTVLAYLQQYGRHVEHLVTFETQVQDARKVAAEAQGGGRSVWRVTSKDLRSGAVSTKHYDAVVAASGHYSDPFVPDVPGIAEFEAAHPGAIIHSKFYRRPEQFTGKKVLVVGNSASGIDISNQIATASQLPVLVSEKDPPPGTATATPPTTTAWSRNVGQITQLLPATRSVRFSSGHVEDGVDAIVFCTGYHYAFPFLGALAPPVEAPDGSYADHLWEHMLYAPDPSLAFLVIPKRIVPFPFAEAQMAVVARMWAGRLDVPTRTDMDAWVRRRVEARPPGARHTFGYPEDVDYINRLHALSAQARLDGGRGLENGGAGKEPPYWDEETSWVRSKIFAIKVASRELGERRKECKTLVDLGFDYNAEKEE</sequence>
<keyword evidence="5" id="KW-0521">NADP</keyword>
<comment type="caution">
    <text evidence="8">The sequence shown here is derived from an EMBL/GenBank/DDBJ whole genome shotgun (WGS) entry which is preliminary data.</text>
</comment>
<keyword evidence="4" id="KW-0274">FAD</keyword>
<dbReference type="PANTHER" id="PTHR23023">
    <property type="entry name" value="DIMETHYLANILINE MONOOXYGENASE"/>
    <property type="match status" value="1"/>
</dbReference>
<protein>
    <submittedName>
        <fullName evidence="8">Flavin monooxygenase-like protein</fullName>
    </submittedName>
</protein>